<evidence type="ECO:0000256" key="12">
    <source>
        <dbReference type="SAM" id="MobiDB-lite"/>
    </source>
</evidence>
<keyword evidence="14" id="KW-1185">Reference proteome</keyword>
<evidence type="ECO:0000256" key="4">
    <source>
        <dbReference type="ARBA" id="ARBA00022454"/>
    </source>
</evidence>
<feature type="domain" description="RecF/RecN/SMC N-terminal" evidence="13">
    <location>
        <begin position="332"/>
        <end position="658"/>
    </location>
</feature>
<dbReference type="GO" id="GO:0005634">
    <property type="term" value="C:nucleus"/>
    <property type="evidence" value="ECO:0007669"/>
    <property type="project" value="UniProtKB-SubCell"/>
</dbReference>
<dbReference type="GO" id="GO:0003684">
    <property type="term" value="F:damaged DNA binding"/>
    <property type="evidence" value="ECO:0007669"/>
    <property type="project" value="TreeGrafter"/>
</dbReference>
<feature type="compositionally biased region" description="Low complexity" evidence="12">
    <location>
        <begin position="260"/>
        <end position="274"/>
    </location>
</feature>
<dbReference type="SUPFAM" id="SSF52540">
    <property type="entry name" value="P-loop containing nucleoside triphosphate hydrolases"/>
    <property type="match status" value="1"/>
</dbReference>
<dbReference type="InterPro" id="IPR027417">
    <property type="entry name" value="P-loop_NTPase"/>
</dbReference>
<name>A0A8B7P4Q8_HYAAZ</name>
<dbReference type="Gene3D" id="3.40.50.300">
    <property type="entry name" value="P-loop containing nucleotide triphosphate hydrolases"/>
    <property type="match status" value="1"/>
</dbReference>
<keyword evidence="7" id="KW-0067">ATP-binding</keyword>
<dbReference type="Proteomes" id="UP000694843">
    <property type="component" value="Unplaced"/>
</dbReference>
<evidence type="ECO:0000256" key="11">
    <source>
        <dbReference type="ARBA" id="ARBA00023242"/>
    </source>
</evidence>
<keyword evidence="6" id="KW-0227">DNA damage</keyword>
<feature type="compositionally biased region" description="Pro residues" evidence="12">
    <location>
        <begin position="241"/>
        <end position="253"/>
    </location>
</feature>
<dbReference type="InterPro" id="IPR003395">
    <property type="entry name" value="RecF/RecN/SMC_N"/>
</dbReference>
<evidence type="ECO:0000256" key="10">
    <source>
        <dbReference type="ARBA" id="ARBA00023204"/>
    </source>
</evidence>
<dbReference type="KEGG" id="hazt:108677324"/>
<comment type="similarity">
    <text evidence="3">Belongs to the SMC family. SMC6 subfamily.</text>
</comment>
<keyword evidence="8" id="KW-0175">Coiled coil</keyword>
<keyword evidence="4" id="KW-0158">Chromosome</keyword>
<evidence type="ECO:0000256" key="5">
    <source>
        <dbReference type="ARBA" id="ARBA00022741"/>
    </source>
</evidence>
<keyword evidence="10" id="KW-0234">DNA repair</keyword>
<gene>
    <name evidence="15" type="primary">LOC108677324</name>
</gene>
<dbReference type="GO" id="GO:0003697">
    <property type="term" value="F:single-stranded DNA binding"/>
    <property type="evidence" value="ECO:0007669"/>
    <property type="project" value="TreeGrafter"/>
</dbReference>
<sequence>MPDDIFECRISLQPLTAAAVGRGWCAMPSLAQVCADAGGVKCEVLDAGAASSAPKVPIENIKEVPIENIKEVPIENIKEELLDAMKISIVKEEPSDYDEKTHEPPSSSCGNPLVPPPPLCVPCKREATSEAHEAPHAPQQSSCACNLPSSHAIIPGNIFECRLLLQQLPAAAVGMGCCAIPSLAQVCADAGSVKCEVFDAGAASAAPEVPTVCVKEERDEAMEIISVKEEPFNYDEKACEPPSPSCEDPPVPPCKREVPSEAPEAPTAPQQPSAIARVTRGKQSDLEETINGHESTAKRAKVVKDSVAVAEGSCLTNEISLLPQKLGNCGKIERISLKNFMCHTNLNITFSSGINLIQGKNGSGKSAVLIAVVVGLGGTTNLKDLVQYGRRQAIIEITLSNEGSNAYKFSEFGHSIKIETRIFLKRSVQYKIKDHRGNAKSTNKDHLTCIRDVFGLQVGNPAVILNQDEARSIAIENPSSLYKLFLEASLIRRIWEKYMSLLRDNYISTDIKIVEYRRKEDFEVIFADTCKYHELFIQHCFARSLRHRNIDGIIHIDHTKKLLTINTWKTWSSKVTSTKGKKISIAKMSARDRSFIKVSFLLALWSTTDSPVRMLDEFDVLTELVYRNQSMDTMIKATENTQHIYLTSQDVKMSNDTKISIFRMPDRDRNAPPPDE</sequence>
<dbReference type="GO" id="GO:0005524">
    <property type="term" value="F:ATP binding"/>
    <property type="evidence" value="ECO:0007669"/>
    <property type="project" value="UniProtKB-KW"/>
</dbReference>
<accession>A0A8B7P4Q8</accession>
<reference evidence="15" key="1">
    <citation type="submission" date="2025-08" db="UniProtKB">
        <authorList>
            <consortium name="RefSeq"/>
        </authorList>
    </citation>
    <scope>IDENTIFICATION</scope>
    <source>
        <tissue evidence="15">Whole organism</tissue>
    </source>
</reference>
<dbReference type="GeneID" id="108677324"/>
<evidence type="ECO:0000256" key="7">
    <source>
        <dbReference type="ARBA" id="ARBA00022840"/>
    </source>
</evidence>
<dbReference type="GO" id="GO:0000724">
    <property type="term" value="P:double-strand break repair via homologous recombination"/>
    <property type="evidence" value="ECO:0007669"/>
    <property type="project" value="TreeGrafter"/>
</dbReference>
<evidence type="ECO:0000256" key="6">
    <source>
        <dbReference type="ARBA" id="ARBA00022763"/>
    </source>
</evidence>
<evidence type="ECO:0000256" key="9">
    <source>
        <dbReference type="ARBA" id="ARBA00023172"/>
    </source>
</evidence>
<evidence type="ECO:0000256" key="1">
    <source>
        <dbReference type="ARBA" id="ARBA00004123"/>
    </source>
</evidence>
<dbReference type="GO" id="GO:0035861">
    <property type="term" value="C:site of double-strand break"/>
    <property type="evidence" value="ECO:0007669"/>
    <property type="project" value="TreeGrafter"/>
</dbReference>
<evidence type="ECO:0000256" key="3">
    <source>
        <dbReference type="ARBA" id="ARBA00006793"/>
    </source>
</evidence>
<evidence type="ECO:0000313" key="14">
    <source>
        <dbReference type="Proteomes" id="UP000694843"/>
    </source>
</evidence>
<dbReference type="AlphaFoldDB" id="A0A8B7P4Q8"/>
<feature type="region of interest" description="Disordered" evidence="12">
    <location>
        <begin position="238"/>
        <end position="277"/>
    </location>
</feature>
<dbReference type="PANTHER" id="PTHR19306">
    <property type="entry name" value="STRUCTURAL MAINTENANCE OF CHROMOSOMES 5,6 SMC5, SMC6"/>
    <property type="match status" value="1"/>
</dbReference>
<dbReference type="GO" id="GO:0030915">
    <property type="term" value="C:Smc5-Smc6 complex"/>
    <property type="evidence" value="ECO:0007669"/>
    <property type="project" value="TreeGrafter"/>
</dbReference>
<organism evidence="14 15">
    <name type="scientific">Hyalella azteca</name>
    <name type="common">Amphipod</name>
    <dbReference type="NCBI Taxonomy" id="294128"/>
    <lineage>
        <taxon>Eukaryota</taxon>
        <taxon>Metazoa</taxon>
        <taxon>Ecdysozoa</taxon>
        <taxon>Arthropoda</taxon>
        <taxon>Crustacea</taxon>
        <taxon>Multicrustacea</taxon>
        <taxon>Malacostraca</taxon>
        <taxon>Eumalacostraca</taxon>
        <taxon>Peracarida</taxon>
        <taxon>Amphipoda</taxon>
        <taxon>Senticaudata</taxon>
        <taxon>Talitrida</taxon>
        <taxon>Talitroidea</taxon>
        <taxon>Hyalellidae</taxon>
        <taxon>Hyalella</taxon>
    </lineage>
</organism>
<keyword evidence="11" id="KW-0539">Nucleus</keyword>
<dbReference type="Pfam" id="PF02463">
    <property type="entry name" value="SMC_N"/>
    <property type="match status" value="1"/>
</dbReference>
<dbReference type="OrthoDB" id="10072614at2759"/>
<evidence type="ECO:0000259" key="13">
    <source>
        <dbReference type="Pfam" id="PF02463"/>
    </source>
</evidence>
<dbReference type="RefSeq" id="XP_018021033.1">
    <property type="nucleotide sequence ID" value="XM_018165544.2"/>
</dbReference>
<proteinExistence type="inferred from homology"/>
<evidence type="ECO:0000313" key="15">
    <source>
        <dbReference type="RefSeq" id="XP_018021033.1"/>
    </source>
</evidence>
<protein>
    <submittedName>
        <fullName evidence="15">Structural maintenance of chromosomes protein 6</fullName>
    </submittedName>
</protein>
<dbReference type="PANTHER" id="PTHR19306:SF6">
    <property type="entry name" value="STRUCTURAL MAINTENANCE OF CHROMOSOMES PROTEIN 6"/>
    <property type="match status" value="1"/>
</dbReference>
<keyword evidence="5" id="KW-0547">Nucleotide-binding</keyword>
<evidence type="ECO:0000256" key="2">
    <source>
        <dbReference type="ARBA" id="ARBA00004286"/>
    </source>
</evidence>
<comment type="subcellular location">
    <subcellularLocation>
        <location evidence="2">Chromosome</location>
    </subcellularLocation>
    <subcellularLocation>
        <location evidence="1">Nucleus</location>
    </subcellularLocation>
</comment>
<keyword evidence="9" id="KW-0233">DNA recombination</keyword>
<evidence type="ECO:0000256" key="8">
    <source>
        <dbReference type="ARBA" id="ARBA00023054"/>
    </source>
</evidence>